<dbReference type="InterPro" id="IPR050275">
    <property type="entry name" value="PGM_Phosphatase"/>
</dbReference>
<dbReference type="InterPro" id="IPR013078">
    <property type="entry name" value="His_Pase_superF_clade-1"/>
</dbReference>
<sequence length="237" mass="26659">MSTQPVYRRRCYLVRHGHVDYFSPDGQPLDPRNVPLSGLGEDQVRQLAQVLASVSFDRALCSDYPRARQTAEGLLGDHPIELQACAQLREVRAGRLREIAPEQMQQQVSYAFDSFAEPDGSFMGGERWSDFGSRIMARFEEVLAEPDWQSLLLVSHDAVNRLLLGWALGGARGCAAGLEQDNACLNIIDIDMQAGRILRRYVRVVNLTPYDLPKASQRQTVMERIHAQLAPLTKQRP</sequence>
<dbReference type="RefSeq" id="WP_150745513.1">
    <property type="nucleotide sequence ID" value="NZ_CABVHE010000017.1"/>
</dbReference>
<dbReference type="AlphaFoldDB" id="A0A5E7NM61"/>
<evidence type="ECO:0008006" key="3">
    <source>
        <dbReference type="Google" id="ProtNLM"/>
    </source>
</evidence>
<evidence type="ECO:0000313" key="1">
    <source>
        <dbReference type="EMBL" id="VVP38394.1"/>
    </source>
</evidence>
<dbReference type="Proteomes" id="UP000385207">
    <property type="component" value="Unassembled WGS sequence"/>
</dbReference>
<dbReference type="OrthoDB" id="9781415at2"/>
<proteinExistence type="predicted"/>
<protein>
    <recommendedName>
        <fullName evidence="3">Histidine phosphatase family protein</fullName>
    </recommendedName>
</protein>
<dbReference type="InterPro" id="IPR029033">
    <property type="entry name" value="His_PPase_superfam"/>
</dbReference>
<accession>A0A5E7NM61</accession>
<dbReference type="Pfam" id="PF00300">
    <property type="entry name" value="His_Phos_1"/>
    <property type="match status" value="1"/>
</dbReference>
<name>A0A5E7NM61_PSEFL</name>
<dbReference type="CDD" id="cd07067">
    <property type="entry name" value="HP_PGM_like"/>
    <property type="match status" value="1"/>
</dbReference>
<dbReference type="GO" id="GO:0016791">
    <property type="term" value="F:phosphatase activity"/>
    <property type="evidence" value="ECO:0007669"/>
    <property type="project" value="TreeGrafter"/>
</dbReference>
<dbReference type="SUPFAM" id="SSF53254">
    <property type="entry name" value="Phosphoglycerate mutase-like"/>
    <property type="match status" value="1"/>
</dbReference>
<dbReference type="EMBL" id="CABVII010000025">
    <property type="protein sequence ID" value="VVP38394.1"/>
    <property type="molecule type" value="Genomic_DNA"/>
</dbReference>
<reference evidence="1 2" key="1">
    <citation type="submission" date="2019-09" db="EMBL/GenBank/DDBJ databases">
        <authorList>
            <person name="Chandra G."/>
            <person name="Truman W A."/>
        </authorList>
    </citation>
    <scope>NUCLEOTIDE SEQUENCE [LARGE SCALE GENOMIC DNA]</scope>
    <source>
        <strain evidence="1">PS862</strain>
    </source>
</reference>
<dbReference type="SMART" id="SM00855">
    <property type="entry name" value="PGAM"/>
    <property type="match status" value="1"/>
</dbReference>
<gene>
    <name evidence="1" type="ORF">PS862_04746</name>
</gene>
<organism evidence="1 2">
    <name type="scientific">Pseudomonas fluorescens</name>
    <dbReference type="NCBI Taxonomy" id="294"/>
    <lineage>
        <taxon>Bacteria</taxon>
        <taxon>Pseudomonadati</taxon>
        <taxon>Pseudomonadota</taxon>
        <taxon>Gammaproteobacteria</taxon>
        <taxon>Pseudomonadales</taxon>
        <taxon>Pseudomonadaceae</taxon>
        <taxon>Pseudomonas</taxon>
    </lineage>
</organism>
<dbReference type="Gene3D" id="3.40.50.1240">
    <property type="entry name" value="Phosphoglycerate mutase-like"/>
    <property type="match status" value="1"/>
</dbReference>
<evidence type="ECO:0000313" key="2">
    <source>
        <dbReference type="Proteomes" id="UP000385207"/>
    </source>
</evidence>
<dbReference type="PANTHER" id="PTHR48100">
    <property type="entry name" value="BROAD-SPECIFICITY PHOSPHATASE YOR283W-RELATED"/>
    <property type="match status" value="1"/>
</dbReference>